<accession>A0ABQ1W9N8</accession>
<name>A0ABQ1W9N8_9BACL</name>
<evidence type="ECO:0000313" key="4">
    <source>
        <dbReference type="EMBL" id="GGG20584.1"/>
    </source>
</evidence>
<dbReference type="SUPFAM" id="SSF52833">
    <property type="entry name" value="Thioredoxin-like"/>
    <property type="match status" value="1"/>
</dbReference>
<evidence type="ECO:0000313" key="5">
    <source>
        <dbReference type="Proteomes" id="UP000608420"/>
    </source>
</evidence>
<proteinExistence type="predicted"/>
<dbReference type="InterPro" id="IPR013766">
    <property type="entry name" value="Thioredoxin_domain"/>
</dbReference>
<dbReference type="Gene3D" id="3.40.30.10">
    <property type="entry name" value="Glutaredoxin"/>
    <property type="match status" value="1"/>
</dbReference>
<keyword evidence="5" id="KW-1185">Reference proteome</keyword>
<keyword evidence="1" id="KW-1015">Disulfide bond</keyword>
<dbReference type="Pfam" id="PF00578">
    <property type="entry name" value="AhpC-TSA"/>
    <property type="match status" value="1"/>
</dbReference>
<dbReference type="PROSITE" id="PS51352">
    <property type="entry name" value="THIOREDOXIN_2"/>
    <property type="match status" value="1"/>
</dbReference>
<keyword evidence="2" id="KW-0472">Membrane</keyword>
<reference evidence="5" key="1">
    <citation type="journal article" date="2019" name="Int. J. Syst. Evol. Microbiol.">
        <title>The Global Catalogue of Microorganisms (GCM) 10K type strain sequencing project: providing services to taxonomists for standard genome sequencing and annotation.</title>
        <authorList>
            <consortium name="The Broad Institute Genomics Platform"/>
            <consortium name="The Broad Institute Genome Sequencing Center for Infectious Disease"/>
            <person name="Wu L."/>
            <person name="Ma J."/>
        </authorList>
    </citation>
    <scope>NUCLEOTIDE SEQUENCE [LARGE SCALE GENOMIC DNA]</scope>
    <source>
        <strain evidence="5">CGMCC 1.15420</strain>
    </source>
</reference>
<dbReference type="Proteomes" id="UP000608420">
    <property type="component" value="Unassembled WGS sequence"/>
</dbReference>
<gene>
    <name evidence="4" type="ORF">GCM10010913_48540</name>
</gene>
<feature type="transmembrane region" description="Helical" evidence="2">
    <location>
        <begin position="52"/>
        <end position="72"/>
    </location>
</feature>
<dbReference type="InterPro" id="IPR000866">
    <property type="entry name" value="AhpC/TSA"/>
</dbReference>
<feature type="transmembrane region" description="Helical" evidence="2">
    <location>
        <begin position="6"/>
        <end position="31"/>
    </location>
</feature>
<feature type="transmembrane region" description="Helical" evidence="2">
    <location>
        <begin position="78"/>
        <end position="101"/>
    </location>
</feature>
<dbReference type="InterPro" id="IPR050553">
    <property type="entry name" value="Thioredoxin_ResA/DsbE_sf"/>
</dbReference>
<dbReference type="RefSeq" id="WP_162944208.1">
    <property type="nucleotide sequence ID" value="NZ_KZ987724.1"/>
</dbReference>
<feature type="domain" description="Thioredoxin" evidence="3">
    <location>
        <begin position="191"/>
        <end position="331"/>
    </location>
</feature>
<keyword evidence="2" id="KW-1133">Transmembrane helix</keyword>
<keyword evidence="2" id="KW-0812">Transmembrane</keyword>
<feature type="transmembrane region" description="Helical" evidence="2">
    <location>
        <begin position="164"/>
        <end position="184"/>
    </location>
</feature>
<evidence type="ECO:0000256" key="1">
    <source>
        <dbReference type="ARBA" id="ARBA00023157"/>
    </source>
</evidence>
<evidence type="ECO:0000259" key="3">
    <source>
        <dbReference type="PROSITE" id="PS51352"/>
    </source>
</evidence>
<sequence>MVLPNLQIGTFVLNMELLIYLIAGIVGVLSVRYRERGRLERERRMSGAWNAVFIWIIVWKASLILFDFQGVIRHPQSLLFFSGGIRGVWLASIVVLAYLFLREVRRAGSREAMMNAVTWGAGMAAAAFLLFLLLDDAAGIADYAGLSVAVTLLAFMLSPSLKAAVRSLATALIIGMIGFTILNYSSSGKNVQLDQAAPDFELTDLDGNAVRLSNYRGSTVVLNFWATWCRVCQAEMPHMEKFYREQGGEDVTILSVNATRQERNANLVGEYADKEGLTFPIVLDKSGEVLKEYSVTAYPTTYIIDSSGMIRERYLGAISYEGIKKTAKLTD</sequence>
<evidence type="ECO:0000256" key="2">
    <source>
        <dbReference type="SAM" id="Phobius"/>
    </source>
</evidence>
<dbReference type="PANTHER" id="PTHR42852:SF17">
    <property type="entry name" value="THIOREDOXIN-LIKE PROTEIN HI_1115"/>
    <property type="match status" value="1"/>
</dbReference>
<dbReference type="CDD" id="cd02966">
    <property type="entry name" value="TlpA_like_family"/>
    <property type="match status" value="1"/>
</dbReference>
<dbReference type="PANTHER" id="PTHR42852">
    <property type="entry name" value="THIOL:DISULFIDE INTERCHANGE PROTEIN DSBE"/>
    <property type="match status" value="1"/>
</dbReference>
<dbReference type="EMBL" id="BMIW01000078">
    <property type="protein sequence ID" value="GGG20584.1"/>
    <property type="molecule type" value="Genomic_DNA"/>
</dbReference>
<dbReference type="InterPro" id="IPR036249">
    <property type="entry name" value="Thioredoxin-like_sf"/>
</dbReference>
<feature type="transmembrane region" description="Helical" evidence="2">
    <location>
        <begin position="113"/>
        <end position="134"/>
    </location>
</feature>
<comment type="caution">
    <text evidence="4">The sequence shown here is derived from an EMBL/GenBank/DDBJ whole genome shotgun (WGS) entry which is preliminary data.</text>
</comment>
<protein>
    <recommendedName>
        <fullName evidence="3">Thioredoxin domain-containing protein</fullName>
    </recommendedName>
</protein>
<organism evidence="4 5">
    <name type="scientific">Paenibacillus aceti</name>
    <dbReference type="NCBI Taxonomy" id="1820010"/>
    <lineage>
        <taxon>Bacteria</taxon>
        <taxon>Bacillati</taxon>
        <taxon>Bacillota</taxon>
        <taxon>Bacilli</taxon>
        <taxon>Bacillales</taxon>
        <taxon>Paenibacillaceae</taxon>
        <taxon>Paenibacillus</taxon>
    </lineage>
</organism>